<reference evidence="1" key="1">
    <citation type="journal article" date="2014" name="Int. J. Syst. Evol. Microbiol.">
        <title>Complete genome sequence of Corynebacterium casei LMG S-19264T (=DSM 44701T), isolated from a smear-ripened cheese.</title>
        <authorList>
            <consortium name="US DOE Joint Genome Institute (JGI-PGF)"/>
            <person name="Walter F."/>
            <person name="Albersmeier A."/>
            <person name="Kalinowski J."/>
            <person name="Ruckert C."/>
        </authorList>
    </citation>
    <scope>NUCLEOTIDE SEQUENCE</scope>
    <source>
        <strain evidence="1">JCM 18487</strain>
    </source>
</reference>
<evidence type="ECO:0000313" key="2">
    <source>
        <dbReference type="Proteomes" id="UP000637695"/>
    </source>
</evidence>
<name>A0A917KF68_9BACL</name>
<protein>
    <submittedName>
        <fullName evidence="1">Uncharacterized protein</fullName>
    </submittedName>
</protein>
<reference evidence="1" key="2">
    <citation type="submission" date="2020-09" db="EMBL/GenBank/DDBJ databases">
        <authorList>
            <person name="Sun Q."/>
            <person name="Ohkuma M."/>
        </authorList>
    </citation>
    <scope>NUCLEOTIDE SEQUENCE</scope>
    <source>
        <strain evidence="1">JCM 18487</strain>
    </source>
</reference>
<evidence type="ECO:0000313" key="1">
    <source>
        <dbReference type="EMBL" id="GGJ11959.1"/>
    </source>
</evidence>
<organism evidence="1 2">
    <name type="scientific">Alicyclobacillus cellulosilyticus</name>
    <dbReference type="NCBI Taxonomy" id="1003997"/>
    <lineage>
        <taxon>Bacteria</taxon>
        <taxon>Bacillati</taxon>
        <taxon>Bacillota</taxon>
        <taxon>Bacilli</taxon>
        <taxon>Bacillales</taxon>
        <taxon>Alicyclobacillaceae</taxon>
        <taxon>Alicyclobacillus</taxon>
    </lineage>
</organism>
<sequence>MRMEAVQEQLQQWGELIITTAAGESYEIHLGDTTFDVAKRVIKLSTPDAEYLIDGDAVENVKKHYGHKVDADDTHH</sequence>
<proteinExistence type="predicted"/>
<dbReference type="AlphaFoldDB" id="A0A917KF68"/>
<comment type="caution">
    <text evidence="1">The sequence shown here is derived from an EMBL/GenBank/DDBJ whole genome shotgun (WGS) entry which is preliminary data.</text>
</comment>
<keyword evidence="2" id="KW-1185">Reference proteome</keyword>
<dbReference type="Proteomes" id="UP000637695">
    <property type="component" value="Unassembled WGS sequence"/>
</dbReference>
<dbReference type="EMBL" id="BMOY01000041">
    <property type="protein sequence ID" value="GGJ11959.1"/>
    <property type="molecule type" value="Genomic_DNA"/>
</dbReference>
<accession>A0A917KF68</accession>
<gene>
    <name evidence="1" type="ORF">GCM10010885_21670</name>
</gene>